<dbReference type="InterPro" id="IPR029787">
    <property type="entry name" value="Nucleotide_cyclase"/>
</dbReference>
<feature type="domain" description="GGDEF" evidence="4">
    <location>
        <begin position="174"/>
        <end position="311"/>
    </location>
</feature>
<dbReference type="InterPro" id="IPR050469">
    <property type="entry name" value="Diguanylate_Cyclase"/>
</dbReference>
<protein>
    <recommendedName>
        <fullName evidence="2">diguanylate cyclase</fullName>
        <ecNumber evidence="2">2.7.7.65</ecNumber>
    </recommendedName>
</protein>
<dbReference type="InterPro" id="IPR000160">
    <property type="entry name" value="GGDEF_dom"/>
</dbReference>
<dbReference type="Pfam" id="PF00990">
    <property type="entry name" value="GGDEF"/>
    <property type="match status" value="1"/>
</dbReference>
<dbReference type="EC" id="2.7.7.65" evidence="2"/>
<evidence type="ECO:0000313" key="6">
    <source>
        <dbReference type="Proteomes" id="UP000032427"/>
    </source>
</evidence>
<dbReference type="PATRIC" id="fig|80852.17.peg.2911"/>
<dbReference type="PROSITE" id="PS50887">
    <property type="entry name" value="GGDEF"/>
    <property type="match status" value="1"/>
</dbReference>
<dbReference type="STRING" id="80852.AWOD_II_0166"/>
<dbReference type="GO" id="GO:0052621">
    <property type="term" value="F:diguanylate cyclase activity"/>
    <property type="evidence" value="ECO:0007669"/>
    <property type="project" value="UniProtKB-EC"/>
</dbReference>
<sequence length="311" mass="35899">MICDYYLVNQTLSSLPEPSFLLDINGRYIQIWGGKDRKLHHNLQRMVGLTNYDIFDEKLANRFMDVIKEVSRTKIPQTIEYSINPSDVYLLSGTDGPNELQYFSSFITPFNDEEKVLWSVRNITELKLNLIKLEEQAEQLEKLTNLDHLTQVYNRYALELQLPNALLIAKQDYASVALFMIDIDYFKQLNDCYGHVYGDQALVAVSQCLKTIIGNKGKCFRYGGDEFLLFITHSSLEEIKQIANEIQNGIAELLLENSRSPLKGKLTITIGIEYKERVEMHWTLEDLVQFADKALFTAKSNNRNTIKLNIH</sequence>
<dbReference type="Gene3D" id="3.30.70.270">
    <property type="match status" value="1"/>
</dbReference>
<evidence type="ECO:0000256" key="3">
    <source>
        <dbReference type="ARBA" id="ARBA00034247"/>
    </source>
</evidence>
<name>A0A090I959_9GAMM</name>
<gene>
    <name evidence="5" type="ORF">AWOD_II_0166</name>
</gene>
<dbReference type="Gene3D" id="3.30.450.20">
    <property type="entry name" value="PAS domain"/>
    <property type="match status" value="1"/>
</dbReference>
<dbReference type="OrthoDB" id="9812260at2"/>
<dbReference type="PANTHER" id="PTHR45138">
    <property type="entry name" value="REGULATORY COMPONENTS OF SENSORY TRANSDUCTION SYSTEM"/>
    <property type="match status" value="1"/>
</dbReference>
<organism evidence="5 6">
    <name type="scientific">Aliivibrio wodanis</name>
    <dbReference type="NCBI Taxonomy" id="80852"/>
    <lineage>
        <taxon>Bacteria</taxon>
        <taxon>Pseudomonadati</taxon>
        <taxon>Pseudomonadota</taxon>
        <taxon>Gammaproteobacteria</taxon>
        <taxon>Vibrionales</taxon>
        <taxon>Vibrionaceae</taxon>
        <taxon>Aliivibrio</taxon>
    </lineage>
</organism>
<proteinExistence type="predicted"/>
<dbReference type="Proteomes" id="UP000032427">
    <property type="component" value="Chromosome 2"/>
</dbReference>
<evidence type="ECO:0000256" key="1">
    <source>
        <dbReference type="ARBA" id="ARBA00001946"/>
    </source>
</evidence>
<dbReference type="EMBL" id="LN554847">
    <property type="protein sequence ID" value="CED56817.1"/>
    <property type="molecule type" value="Genomic_DNA"/>
</dbReference>
<dbReference type="GO" id="GO:0043709">
    <property type="term" value="P:cell adhesion involved in single-species biofilm formation"/>
    <property type="evidence" value="ECO:0007669"/>
    <property type="project" value="TreeGrafter"/>
</dbReference>
<evidence type="ECO:0000259" key="4">
    <source>
        <dbReference type="PROSITE" id="PS50887"/>
    </source>
</evidence>
<dbReference type="AlphaFoldDB" id="A0A090I959"/>
<dbReference type="SMART" id="SM00267">
    <property type="entry name" value="GGDEF"/>
    <property type="match status" value="1"/>
</dbReference>
<keyword evidence="6" id="KW-1185">Reference proteome</keyword>
<dbReference type="FunFam" id="3.30.70.270:FF:000001">
    <property type="entry name" value="Diguanylate cyclase domain protein"/>
    <property type="match status" value="1"/>
</dbReference>
<evidence type="ECO:0000256" key="2">
    <source>
        <dbReference type="ARBA" id="ARBA00012528"/>
    </source>
</evidence>
<dbReference type="SUPFAM" id="SSF55073">
    <property type="entry name" value="Nucleotide cyclase"/>
    <property type="match status" value="1"/>
</dbReference>
<dbReference type="InterPro" id="IPR043128">
    <property type="entry name" value="Rev_trsase/Diguanyl_cyclase"/>
</dbReference>
<dbReference type="GO" id="GO:1902201">
    <property type="term" value="P:negative regulation of bacterial-type flagellum-dependent cell motility"/>
    <property type="evidence" value="ECO:0007669"/>
    <property type="project" value="TreeGrafter"/>
</dbReference>
<evidence type="ECO:0000313" key="5">
    <source>
        <dbReference type="EMBL" id="CED56817.1"/>
    </source>
</evidence>
<dbReference type="GeneID" id="28542410"/>
<dbReference type="GO" id="GO:0005886">
    <property type="term" value="C:plasma membrane"/>
    <property type="evidence" value="ECO:0007669"/>
    <property type="project" value="TreeGrafter"/>
</dbReference>
<dbReference type="NCBIfam" id="TIGR00254">
    <property type="entry name" value="GGDEF"/>
    <property type="match status" value="1"/>
</dbReference>
<reference evidence="6" key="1">
    <citation type="submission" date="2014-09" db="EMBL/GenBank/DDBJ databases">
        <authorList>
            <person name="Hjerde E."/>
        </authorList>
    </citation>
    <scope>NUCLEOTIDE SEQUENCE [LARGE SCALE GENOMIC DNA]</scope>
    <source>
        <strain evidence="6">06/09/139</strain>
    </source>
</reference>
<dbReference type="KEGG" id="awd:AWOD_II_0166"/>
<dbReference type="CDD" id="cd01949">
    <property type="entry name" value="GGDEF"/>
    <property type="match status" value="1"/>
</dbReference>
<dbReference type="PANTHER" id="PTHR45138:SF9">
    <property type="entry name" value="DIGUANYLATE CYCLASE DGCM-RELATED"/>
    <property type="match status" value="1"/>
</dbReference>
<accession>A0A090I959</accession>
<comment type="cofactor">
    <cofactor evidence="1">
        <name>Mg(2+)</name>
        <dbReference type="ChEBI" id="CHEBI:18420"/>
    </cofactor>
</comment>
<dbReference type="HOGENOM" id="CLU_000445_11_4_6"/>
<comment type="catalytic activity">
    <reaction evidence="3">
        <text>2 GTP = 3',3'-c-di-GMP + 2 diphosphate</text>
        <dbReference type="Rhea" id="RHEA:24898"/>
        <dbReference type="ChEBI" id="CHEBI:33019"/>
        <dbReference type="ChEBI" id="CHEBI:37565"/>
        <dbReference type="ChEBI" id="CHEBI:58805"/>
        <dbReference type="EC" id="2.7.7.65"/>
    </reaction>
</comment>